<gene>
    <name evidence="13" type="ORF">NMOB1V02_LOCUS2053</name>
</gene>
<keyword evidence="4 8" id="KW-0813">Transport</keyword>
<dbReference type="EMBL" id="OA882257">
    <property type="protein sequence ID" value="CAD7274203.1"/>
    <property type="molecule type" value="Genomic_DNA"/>
</dbReference>
<dbReference type="InterPro" id="IPR039768">
    <property type="entry name" value="Nmd3"/>
</dbReference>
<dbReference type="GO" id="GO:0043023">
    <property type="term" value="F:ribosomal large subunit binding"/>
    <property type="evidence" value="ECO:0007669"/>
    <property type="project" value="InterPro"/>
</dbReference>
<proteinExistence type="inferred from homology"/>
<evidence type="ECO:0000256" key="1">
    <source>
        <dbReference type="ARBA" id="ARBA00002269"/>
    </source>
</evidence>
<feature type="domain" description="Nmd3 N-terminal" evidence="10">
    <location>
        <begin position="16"/>
        <end position="244"/>
    </location>
</feature>
<keyword evidence="7 8" id="KW-0539">Nucleus</keyword>
<evidence type="ECO:0000259" key="10">
    <source>
        <dbReference type="Pfam" id="PF04981"/>
    </source>
</evidence>
<evidence type="ECO:0000259" key="11">
    <source>
        <dbReference type="Pfam" id="PF21192"/>
    </source>
</evidence>
<evidence type="ECO:0000256" key="3">
    <source>
        <dbReference type="ARBA" id="ARBA00017035"/>
    </source>
</evidence>
<feature type="region of interest" description="Disordered" evidence="9">
    <location>
        <begin position="465"/>
        <end position="487"/>
    </location>
</feature>
<dbReference type="InterPro" id="IPR048898">
    <property type="entry name" value="OB_NMD3"/>
</dbReference>
<keyword evidence="5 8" id="KW-0963">Cytoplasm</keyword>
<dbReference type="GO" id="GO:0005737">
    <property type="term" value="C:cytoplasm"/>
    <property type="evidence" value="ECO:0007669"/>
    <property type="project" value="UniProtKB-SubCell"/>
</dbReference>
<organism evidence="13">
    <name type="scientific">Notodromas monacha</name>
    <dbReference type="NCBI Taxonomy" id="399045"/>
    <lineage>
        <taxon>Eukaryota</taxon>
        <taxon>Metazoa</taxon>
        <taxon>Ecdysozoa</taxon>
        <taxon>Arthropoda</taxon>
        <taxon>Crustacea</taxon>
        <taxon>Oligostraca</taxon>
        <taxon>Ostracoda</taxon>
        <taxon>Podocopa</taxon>
        <taxon>Podocopida</taxon>
        <taxon>Cypridocopina</taxon>
        <taxon>Cypridoidea</taxon>
        <taxon>Cyprididae</taxon>
        <taxon>Notodromas</taxon>
    </lineage>
</organism>
<dbReference type="OrthoDB" id="203821at2759"/>
<dbReference type="Pfam" id="PF04981">
    <property type="entry name" value="NMD3"/>
    <property type="match status" value="1"/>
</dbReference>
<dbReference type="GO" id="GO:0005634">
    <property type="term" value="C:nucleus"/>
    <property type="evidence" value="ECO:0007669"/>
    <property type="project" value="UniProtKB-SubCell"/>
</dbReference>
<accession>A0A7R9BH65</accession>
<feature type="domain" description="60S ribosomal export protein NMD3 SH3" evidence="12">
    <location>
        <begin position="248"/>
        <end position="290"/>
    </location>
</feature>
<feature type="domain" description="60S ribosomal export protein NMD3 OB-fold" evidence="11">
    <location>
        <begin position="311"/>
        <end position="406"/>
    </location>
</feature>
<comment type="subcellular location">
    <subcellularLocation>
        <location evidence="8">Cytoplasm</location>
    </subcellularLocation>
    <subcellularLocation>
        <location evidence="8">Nucleus</location>
    </subcellularLocation>
</comment>
<dbReference type="PANTHER" id="PTHR12746">
    <property type="entry name" value="NONSENSE-MEDIATED MRNA DECAY PROTEIN 3"/>
    <property type="match status" value="1"/>
</dbReference>
<comment type="similarity">
    <text evidence="2 8">Belongs to the NMD3 family.</text>
</comment>
<keyword evidence="14" id="KW-1185">Reference proteome</keyword>
<evidence type="ECO:0000256" key="7">
    <source>
        <dbReference type="ARBA" id="ARBA00023242"/>
    </source>
</evidence>
<evidence type="ECO:0000259" key="12">
    <source>
        <dbReference type="Pfam" id="PF21193"/>
    </source>
</evidence>
<evidence type="ECO:0000313" key="13">
    <source>
        <dbReference type="EMBL" id="CAD7274203.1"/>
    </source>
</evidence>
<comment type="function">
    <text evidence="1 8">Acts as an adapter for the XPO1/CRM1-mediated export of the 60S ribosomal subunit.</text>
</comment>
<evidence type="ECO:0000313" key="14">
    <source>
        <dbReference type="Proteomes" id="UP000678499"/>
    </source>
</evidence>
<dbReference type="AlphaFoldDB" id="A0A7R9BH65"/>
<evidence type="ECO:0000256" key="6">
    <source>
        <dbReference type="ARBA" id="ARBA00022927"/>
    </source>
</evidence>
<evidence type="ECO:0000256" key="9">
    <source>
        <dbReference type="SAM" id="MobiDB-lite"/>
    </source>
</evidence>
<evidence type="ECO:0000256" key="5">
    <source>
        <dbReference type="ARBA" id="ARBA00022490"/>
    </source>
</evidence>
<dbReference type="Pfam" id="PF21192">
    <property type="entry name" value="OB_NMD3"/>
    <property type="match status" value="1"/>
</dbReference>
<sequence>MKGRGRELRKLSSWLCCDCGKAIEPNSANMCVECIRSRVDITEHIPKQSNLQFCKFCERYLNPPNTWMVCPPESRELLTLCLKRLRALTSVRLIDASFVWTEPHSKRIIVKLVVQKEVFGGAVLQQVFNVEYVVNNQMCDECRRVENKDFWKASVQVRQKTHHKKTLYYLEQLILKTSSHSDCVGINPVAGGIDFFFATENQARKMVDFLLTAVPCKYNHSKKLISHDIHSNTYNYKYTYCVDIVPSCRLDVVCLPPAVAKSCGSMNQIVLVNRVNNVIHLIDPQTAQIGIVNGASYYRSPFGTLCSAKQLVEYVVMDVELLQFSDLPTAAGLGKCSGSHAVADVFVVRSNELGLAEPLHIRSHLGSILKPGDTVLGYDLKNANVNDPHFDKMNPDKIPSVVLVKKVYASDATKGSRRAWKLKRLQEAETASVGSSGMDQDFVDFMDDLEADPVMRQGVNIYKNPKFKPREKPSVVEGDEEQGPTISLEEMLDELTLDDDPMGQ</sequence>
<dbReference type="InterPro" id="IPR007064">
    <property type="entry name" value="Nmd3_N"/>
</dbReference>
<evidence type="ECO:0000256" key="8">
    <source>
        <dbReference type="RuleBase" id="RU364108"/>
    </source>
</evidence>
<evidence type="ECO:0000256" key="2">
    <source>
        <dbReference type="ARBA" id="ARBA00009794"/>
    </source>
</evidence>
<evidence type="ECO:0000256" key="4">
    <source>
        <dbReference type="ARBA" id="ARBA00022448"/>
    </source>
</evidence>
<reference evidence="13" key="1">
    <citation type="submission" date="2020-11" db="EMBL/GenBank/DDBJ databases">
        <authorList>
            <person name="Tran Van P."/>
        </authorList>
    </citation>
    <scope>NUCLEOTIDE SEQUENCE</scope>
</reference>
<dbReference type="PANTHER" id="PTHR12746:SF2">
    <property type="entry name" value="60S RIBOSOMAL EXPORT PROTEIN NMD3"/>
    <property type="match status" value="1"/>
</dbReference>
<dbReference type="InterPro" id="IPR048899">
    <property type="entry name" value="NMD_SH3"/>
</dbReference>
<dbReference type="EMBL" id="CAJPEX010000220">
    <property type="protein sequence ID" value="CAG0914355.1"/>
    <property type="molecule type" value="Genomic_DNA"/>
</dbReference>
<dbReference type="GO" id="GO:0015031">
    <property type="term" value="P:protein transport"/>
    <property type="evidence" value="ECO:0007669"/>
    <property type="project" value="UniProtKB-KW"/>
</dbReference>
<keyword evidence="6 8" id="KW-0653">Protein transport</keyword>
<dbReference type="Pfam" id="PF21193">
    <property type="entry name" value="NMD_SH3"/>
    <property type="match status" value="1"/>
</dbReference>
<protein>
    <recommendedName>
        <fullName evidence="3 8">60S ribosomal export protein NMD3</fullName>
    </recommendedName>
</protein>
<name>A0A7R9BH65_9CRUS</name>
<dbReference type="Proteomes" id="UP000678499">
    <property type="component" value="Unassembled WGS sequence"/>
</dbReference>
<dbReference type="GO" id="GO:0000055">
    <property type="term" value="P:ribosomal large subunit export from nucleus"/>
    <property type="evidence" value="ECO:0007669"/>
    <property type="project" value="TreeGrafter"/>
</dbReference>